<dbReference type="EMBL" id="JBHTHZ010000014">
    <property type="protein sequence ID" value="MFD0795334.1"/>
    <property type="molecule type" value="Genomic_DNA"/>
</dbReference>
<dbReference type="Proteomes" id="UP001597010">
    <property type="component" value="Unassembled WGS sequence"/>
</dbReference>
<feature type="domain" description="SbsA Ig-like" evidence="2">
    <location>
        <begin position="38"/>
        <end position="136"/>
    </location>
</feature>
<keyword evidence="1" id="KW-0732">Signal</keyword>
<reference evidence="4" key="1">
    <citation type="journal article" date="2019" name="Int. J. Syst. Evol. Microbiol.">
        <title>The Global Catalogue of Microorganisms (GCM) 10K type strain sequencing project: providing services to taxonomists for standard genome sequencing and annotation.</title>
        <authorList>
            <consortium name="The Broad Institute Genomics Platform"/>
            <consortium name="The Broad Institute Genome Sequencing Center for Infectious Disease"/>
            <person name="Wu L."/>
            <person name="Ma J."/>
        </authorList>
    </citation>
    <scope>NUCLEOTIDE SEQUENCE [LARGE SCALE GENOMIC DNA]</scope>
    <source>
        <strain evidence="4">CCUG 61484</strain>
    </source>
</reference>
<accession>A0ABW3AYB2</accession>
<gene>
    <name evidence="3" type="ORF">ACFQZX_17055</name>
</gene>
<evidence type="ECO:0000313" key="4">
    <source>
        <dbReference type="Proteomes" id="UP001597010"/>
    </source>
</evidence>
<sequence>MSNQKSVFLNKNFFLVIALFLVYGCASIQRPQGGPRDLTPPKLLKATPENMTRNFNAKQIRLEFDEFYKLSNQYQEITISPTQEKQPEYNINRKNLIIEFKDTLQKNTTYVINFGKAIQDVNESNVLKNFTYVFSTGPHIDSLSMSGNVVNSTTNEKEKEATVMIFPISQDSLLFGKKKPSIFTTTDSSGNFSLNNLHEGTYRIYALKEASPDKIFNNDAELIAFSNKPIVLNKDTSNIKLSLFKQIPDNFRVTEKKFNNDGTISIVFNRRLEKPSLKILYPPNLDNQKIVEYNKTLDSGKVYMRNMDFDSLSVAILENNKPLDTIYQRKGRKESFVRNLVFKYNLNRDGRLKPGNDLHITANLPIESYEQGLITLSEDSVNVTYNLTKDTADIKSVYVKYRFRPGRKYQLLINESAFTDIYGDKNKKTGIPFEADKPENYSTLTLKVTVPDTSKSYVVELLDAQKVVLRSDAITKTTSLTYKGYLTGKYNVRVVYDRNKNGRWDSGNVKQRLQPENIWIYDKEITLRPNWEAEEPISVPKEPVTP</sequence>
<dbReference type="Pfam" id="PF13205">
    <property type="entry name" value="Big_5"/>
    <property type="match status" value="1"/>
</dbReference>
<comment type="caution">
    <text evidence="3">The sequence shown here is derived from an EMBL/GenBank/DDBJ whole genome shotgun (WGS) entry which is preliminary data.</text>
</comment>
<organism evidence="3 4">
    <name type="scientific">Mucilaginibacter litoreus</name>
    <dbReference type="NCBI Taxonomy" id="1048221"/>
    <lineage>
        <taxon>Bacteria</taxon>
        <taxon>Pseudomonadati</taxon>
        <taxon>Bacteroidota</taxon>
        <taxon>Sphingobacteriia</taxon>
        <taxon>Sphingobacteriales</taxon>
        <taxon>Sphingobacteriaceae</taxon>
        <taxon>Mucilaginibacter</taxon>
    </lineage>
</organism>
<dbReference type="InterPro" id="IPR032812">
    <property type="entry name" value="SbsA_Ig"/>
</dbReference>
<proteinExistence type="predicted"/>
<evidence type="ECO:0000259" key="2">
    <source>
        <dbReference type="Pfam" id="PF13205"/>
    </source>
</evidence>
<dbReference type="PROSITE" id="PS51257">
    <property type="entry name" value="PROKAR_LIPOPROTEIN"/>
    <property type="match status" value="1"/>
</dbReference>
<protein>
    <submittedName>
        <fullName evidence="3">Ig-like domain-containing domain</fullName>
    </submittedName>
</protein>
<dbReference type="RefSeq" id="WP_377117631.1">
    <property type="nucleotide sequence ID" value="NZ_JBHTHZ010000014.1"/>
</dbReference>
<dbReference type="SUPFAM" id="SSF49452">
    <property type="entry name" value="Starch-binding domain-like"/>
    <property type="match status" value="1"/>
</dbReference>
<keyword evidence="4" id="KW-1185">Reference proteome</keyword>
<evidence type="ECO:0000256" key="1">
    <source>
        <dbReference type="ARBA" id="ARBA00022729"/>
    </source>
</evidence>
<name>A0ABW3AYB2_9SPHI</name>
<dbReference type="InterPro" id="IPR013784">
    <property type="entry name" value="Carb-bd-like_fold"/>
</dbReference>
<dbReference type="Gene3D" id="2.60.40.1120">
    <property type="entry name" value="Carboxypeptidase-like, regulatory domain"/>
    <property type="match status" value="1"/>
</dbReference>
<evidence type="ECO:0000313" key="3">
    <source>
        <dbReference type="EMBL" id="MFD0795334.1"/>
    </source>
</evidence>